<dbReference type="STRING" id="1352936.M878_41030"/>
<dbReference type="PATRIC" id="fig|1352936.5.peg.8499"/>
<gene>
    <name evidence="1" type="ORF">M878_41030</name>
</gene>
<protein>
    <submittedName>
        <fullName evidence="1">Uncharacterized protein</fullName>
    </submittedName>
</protein>
<proteinExistence type="predicted"/>
<comment type="caution">
    <text evidence="1">The sequence shown here is derived from an EMBL/GenBank/DDBJ whole genome shotgun (WGS) entry which is preliminary data.</text>
</comment>
<dbReference type="EMBL" id="AWQX01000365">
    <property type="protein sequence ID" value="EST19959.1"/>
    <property type="molecule type" value="Genomic_DNA"/>
</dbReference>
<sequence length="113" mass="12516">MFVRTSSVRYRWVARTGPVQSLARIRQTPHLRWASPCSTSACTAVSTRWGLLLTSRQGPVAGVLHAVRADLLRRLDRPAEAAAEYARAAGLMASEAERACLERRRREIGPTTT</sequence>
<dbReference type="HOGENOM" id="CLU_2132202_0_0_11"/>
<evidence type="ECO:0000313" key="1">
    <source>
        <dbReference type="EMBL" id="EST19959.1"/>
    </source>
</evidence>
<evidence type="ECO:0000313" key="2">
    <source>
        <dbReference type="Proteomes" id="UP000017984"/>
    </source>
</evidence>
<dbReference type="Proteomes" id="UP000017984">
    <property type="component" value="Chromosome"/>
</dbReference>
<name>V6JSU1_STRRC</name>
<dbReference type="AlphaFoldDB" id="V6JSU1"/>
<organism evidence="1 2">
    <name type="scientific">Streptomyces roseochromogenus subsp. oscitans DS 12.976</name>
    <dbReference type="NCBI Taxonomy" id="1352936"/>
    <lineage>
        <taxon>Bacteria</taxon>
        <taxon>Bacillati</taxon>
        <taxon>Actinomycetota</taxon>
        <taxon>Actinomycetes</taxon>
        <taxon>Kitasatosporales</taxon>
        <taxon>Streptomycetaceae</taxon>
        <taxon>Streptomyces</taxon>
    </lineage>
</organism>
<accession>V6JSU1</accession>
<keyword evidence="2" id="KW-1185">Reference proteome</keyword>
<reference evidence="1 2" key="1">
    <citation type="journal article" date="2014" name="Genome Announc.">
        <title>Draft Genome Sequence of Streptomyces roseochromogenes subsp. oscitans DS 12.976, Producer of the Aminocoumarin Antibiotic Clorobiocin.</title>
        <authorList>
            <person name="Ruckert C."/>
            <person name="Kalinowski J."/>
            <person name="Heide L."/>
            <person name="Apel A.K."/>
        </authorList>
    </citation>
    <scope>NUCLEOTIDE SEQUENCE [LARGE SCALE GENOMIC DNA]</scope>
    <source>
        <strain evidence="1 2">DS 12.976</strain>
    </source>
</reference>